<dbReference type="PANTHER" id="PTHR39952:SF1">
    <property type="match status" value="1"/>
</dbReference>
<evidence type="ECO:0000256" key="1">
    <source>
        <dbReference type="SAM" id="MobiDB-lite"/>
    </source>
</evidence>
<proteinExistence type="predicted"/>
<feature type="compositionally biased region" description="Polar residues" evidence="1">
    <location>
        <begin position="387"/>
        <end position="398"/>
    </location>
</feature>
<protein>
    <submittedName>
        <fullName evidence="4 5">Uncharacterized protein LOC106457231</fullName>
    </submittedName>
</protein>
<feature type="transmembrane region" description="Helical" evidence="2">
    <location>
        <begin position="217"/>
        <end position="240"/>
    </location>
</feature>
<keyword evidence="3" id="KW-1185">Reference proteome</keyword>
<keyword evidence="2" id="KW-0812">Transmembrane</keyword>
<evidence type="ECO:0000313" key="6">
    <source>
        <dbReference type="RefSeq" id="XP_022238769.1"/>
    </source>
</evidence>
<evidence type="ECO:0000313" key="5">
    <source>
        <dbReference type="RefSeq" id="XP_022238768.1"/>
    </source>
</evidence>
<feature type="region of interest" description="Disordered" evidence="1">
    <location>
        <begin position="299"/>
        <end position="325"/>
    </location>
</feature>
<feature type="transmembrane region" description="Helical" evidence="2">
    <location>
        <begin position="136"/>
        <end position="158"/>
    </location>
</feature>
<accession>A0ABM1S566</accession>
<keyword evidence="2" id="KW-1133">Transmembrane helix</keyword>
<dbReference type="PANTHER" id="PTHR39952">
    <property type="entry name" value="FI02073P"/>
    <property type="match status" value="1"/>
</dbReference>
<dbReference type="GeneID" id="106457231"/>
<evidence type="ECO:0000256" key="2">
    <source>
        <dbReference type="SAM" id="Phobius"/>
    </source>
</evidence>
<dbReference type="RefSeq" id="XP_022238770.1">
    <property type="nucleotide sequence ID" value="XM_022383062.1"/>
</dbReference>
<gene>
    <name evidence="4 5 6 7 8" type="primary">LOC106457231</name>
</gene>
<feature type="compositionally biased region" description="Low complexity" evidence="1">
    <location>
        <begin position="787"/>
        <end position="802"/>
    </location>
</feature>
<dbReference type="RefSeq" id="XP_022238771.1">
    <property type="nucleotide sequence ID" value="XM_022383063.1"/>
</dbReference>
<evidence type="ECO:0000313" key="4">
    <source>
        <dbReference type="RefSeq" id="XP_013772079.1"/>
    </source>
</evidence>
<feature type="compositionally biased region" description="Polar residues" evidence="1">
    <location>
        <begin position="305"/>
        <end position="325"/>
    </location>
</feature>
<dbReference type="RefSeq" id="XP_022238769.1">
    <property type="nucleotide sequence ID" value="XM_022383061.1"/>
</dbReference>
<dbReference type="Proteomes" id="UP000694941">
    <property type="component" value="Unplaced"/>
</dbReference>
<reference evidence="4 5" key="1">
    <citation type="submission" date="2025-05" db="UniProtKB">
        <authorList>
            <consortium name="RefSeq"/>
        </authorList>
    </citation>
    <scope>IDENTIFICATION</scope>
    <source>
        <tissue evidence="4 5">Muscle</tissue>
    </source>
</reference>
<feature type="region of interest" description="Disordered" evidence="1">
    <location>
        <begin position="1"/>
        <end position="26"/>
    </location>
</feature>
<dbReference type="RefSeq" id="XP_022238768.1">
    <property type="nucleotide sequence ID" value="XM_022383060.1"/>
</dbReference>
<feature type="transmembrane region" description="Helical" evidence="2">
    <location>
        <begin position="104"/>
        <end position="124"/>
    </location>
</feature>
<evidence type="ECO:0000313" key="3">
    <source>
        <dbReference type="Proteomes" id="UP000694941"/>
    </source>
</evidence>
<name>A0ABM1S566_LIMPO</name>
<organism evidence="3 8">
    <name type="scientific">Limulus polyphemus</name>
    <name type="common">Atlantic horseshoe crab</name>
    <dbReference type="NCBI Taxonomy" id="6850"/>
    <lineage>
        <taxon>Eukaryota</taxon>
        <taxon>Metazoa</taxon>
        <taxon>Ecdysozoa</taxon>
        <taxon>Arthropoda</taxon>
        <taxon>Chelicerata</taxon>
        <taxon>Merostomata</taxon>
        <taxon>Xiphosura</taxon>
        <taxon>Limulidae</taxon>
        <taxon>Limulus</taxon>
    </lineage>
</organism>
<feature type="region of interest" description="Disordered" evidence="1">
    <location>
        <begin position="782"/>
        <end position="806"/>
    </location>
</feature>
<sequence>METCRQPSRPPISSAPTSLPPPPPPPPSHVGAIPHLPFCPHGPYAPRASRQTANTIPWWKAWLRKYVVLCLVSGGLLVLLGIIFIGIYFTLRTYTSSLQFFETIPTYVPAVVLIITGLMVMCFAKRRNRYAYLIKLAGGCCLICALLCVVITVTTTVIHMNRLQTLHKCVYTPKAKTCTCVSAIADPGTSSESHRFVFNNTPNCDVVHGSLSTSLRVLFGLSVIGILICIFSAMLVYQLLSHEKKKLYWEQLELRRRFIYARHTNHPLCSCYEDMYPWPLWEMLDYRFLSAHHFNSGPLTEEESPSQGTRILENNGQGRNSSQRHTGWSWLPWPWHSAAERILHTRGSVSNMRNSFMRRLISREIWREDTTSPSTSTPHESPLRPDSPQTSPWRTNTGHIFHPNMRTAAAQQRFGARARPTGSTRPLVTHRRTRSNDGVFHHLQMNSSARYSPSFVPAESYEIPRHMWGPPPPYSHPPSTENVSGLQNGLGNTGQHCFLPGRETINPNSTVVTVESQVHDTETNGAASSSSKMSTPLSERRLMCHFSSSDGITLTISNNLLNICNQSDDGELDEDKRDNSCIVEMQVPYIVQKEDIMFNTLPTRSSRKKDLNPFKSLSNIPLCLSKKLNEMNLEKHHSGNLSFIESCCEVEDVLHCSVEDLSKFQEIENTICDKLTYKTFSERHLYDEDSQNISLSTDSSPSSLSFQATFVELPSDFKSSVMIATSPSTPVTENVTLNDKMYAQSMPNLSISNSPTAASIFFQVPSSGNTSTSQDFADFDLDEESSPLDFDSPSSDATSAPSLPEDEQHFYGSNHLLCNHPEIPKNEHNLDCDESQLPGKMRCNLPCPPTFTASGRTLPADKSQTSMKEITEQQGCLSCPESEAVSENRGFFNHGLVEPKYLATDFTSTQAFPSSSEGGCYASDNIPALLTVSPRDRTESFVVTIKSVNV</sequence>
<feature type="compositionally biased region" description="Low complexity" evidence="1">
    <location>
        <begin position="371"/>
        <end position="380"/>
    </location>
</feature>
<evidence type="ECO:0000313" key="7">
    <source>
        <dbReference type="RefSeq" id="XP_022238770.1"/>
    </source>
</evidence>
<keyword evidence="2" id="KW-0472">Membrane</keyword>
<evidence type="ECO:0000313" key="8">
    <source>
        <dbReference type="RefSeq" id="XP_022238771.1"/>
    </source>
</evidence>
<feature type="transmembrane region" description="Helical" evidence="2">
    <location>
        <begin position="66"/>
        <end position="89"/>
    </location>
</feature>
<dbReference type="RefSeq" id="XP_013772079.1">
    <property type="nucleotide sequence ID" value="XM_013916625.2"/>
</dbReference>
<feature type="region of interest" description="Disordered" evidence="1">
    <location>
        <begin position="367"/>
        <end position="400"/>
    </location>
</feature>